<dbReference type="PANTHER" id="PTHR43639:SF1">
    <property type="entry name" value="SHORT-CHAIN DEHYDROGENASE_REDUCTASE FAMILY PROTEIN"/>
    <property type="match status" value="1"/>
</dbReference>
<accession>G2NVL7</accession>
<dbReference type="HOGENOM" id="CLU_010194_1_1_11"/>
<dbReference type="CDD" id="cd05233">
    <property type="entry name" value="SDR_c"/>
    <property type="match status" value="1"/>
</dbReference>
<dbReference type="eggNOG" id="COG1028">
    <property type="taxonomic scope" value="Bacteria"/>
</dbReference>
<evidence type="ECO:0000259" key="3">
    <source>
        <dbReference type="SMART" id="SM00822"/>
    </source>
</evidence>
<evidence type="ECO:0000313" key="4">
    <source>
        <dbReference type="EMBL" id="AEM85901.1"/>
    </source>
</evidence>
<sequence>MANEQRIAVVTGGSGAIGSAIVTALEATGHRTVVLGRRSEISCDLASESSARQAAAEVLARYGRCDVLVHGAALVDPMPLSEFDLDRWRTLMAVNVESALWLARAFTPGMASRGFGRIVFISSDGQWTPPNGGFLPYVTSKAAMLGVMRTLAVTYGGEGISVTAVAPGLTDTPLARSVVEDGAIEAVVTRQAMKRPLLPEDTASTVAFLASDGAQALTGQVLVVDGGIHMR</sequence>
<organism evidence="4 5">
    <name type="scientific">Streptomyces violaceusniger (strain Tu 4113)</name>
    <dbReference type="NCBI Taxonomy" id="653045"/>
    <lineage>
        <taxon>Bacteria</taxon>
        <taxon>Bacillati</taxon>
        <taxon>Actinomycetota</taxon>
        <taxon>Actinomycetes</taxon>
        <taxon>Kitasatosporales</taxon>
        <taxon>Streptomycetaceae</taxon>
        <taxon>Streptomyces</taxon>
        <taxon>Streptomyces violaceusniger group</taxon>
    </lineage>
</organism>
<evidence type="ECO:0000256" key="2">
    <source>
        <dbReference type="ARBA" id="ARBA00023002"/>
    </source>
</evidence>
<keyword evidence="2" id="KW-0560">Oxidoreductase</keyword>
<feature type="domain" description="Ketoreductase" evidence="3">
    <location>
        <begin position="6"/>
        <end position="168"/>
    </location>
</feature>
<dbReference type="SMART" id="SM00822">
    <property type="entry name" value="PKS_KR"/>
    <property type="match status" value="1"/>
</dbReference>
<dbReference type="InterPro" id="IPR002347">
    <property type="entry name" value="SDR_fam"/>
</dbReference>
<name>G2NVL7_STRV4</name>
<comment type="similarity">
    <text evidence="1">Belongs to the short-chain dehydrogenases/reductases (SDR) family.</text>
</comment>
<proteinExistence type="inferred from homology"/>
<dbReference type="AlphaFoldDB" id="G2NVL7"/>
<evidence type="ECO:0000256" key="1">
    <source>
        <dbReference type="ARBA" id="ARBA00006484"/>
    </source>
</evidence>
<dbReference type="RefSeq" id="WP_014059382.1">
    <property type="nucleotide sequence ID" value="NC_015957.1"/>
</dbReference>
<dbReference type="Proteomes" id="UP000008703">
    <property type="component" value="Chromosome"/>
</dbReference>
<dbReference type="GO" id="GO:0016491">
    <property type="term" value="F:oxidoreductase activity"/>
    <property type="evidence" value="ECO:0007669"/>
    <property type="project" value="UniProtKB-KW"/>
</dbReference>
<dbReference type="EMBL" id="CP002994">
    <property type="protein sequence ID" value="AEM85901.1"/>
    <property type="molecule type" value="Genomic_DNA"/>
</dbReference>
<dbReference type="PRINTS" id="PR00080">
    <property type="entry name" value="SDRFAMILY"/>
</dbReference>
<dbReference type="Gene3D" id="3.40.50.720">
    <property type="entry name" value="NAD(P)-binding Rossmann-like Domain"/>
    <property type="match status" value="1"/>
</dbReference>
<dbReference type="KEGG" id="svl:Strvi_6481"/>
<dbReference type="Pfam" id="PF13561">
    <property type="entry name" value="adh_short_C2"/>
    <property type="match status" value="1"/>
</dbReference>
<dbReference type="SUPFAM" id="SSF51735">
    <property type="entry name" value="NAD(P)-binding Rossmann-fold domains"/>
    <property type="match status" value="1"/>
</dbReference>
<dbReference type="InterPro" id="IPR036291">
    <property type="entry name" value="NAD(P)-bd_dom_sf"/>
</dbReference>
<gene>
    <name evidence="4" type="ORF">Strvi_6481</name>
</gene>
<dbReference type="PROSITE" id="PS00061">
    <property type="entry name" value="ADH_SHORT"/>
    <property type="match status" value="1"/>
</dbReference>
<dbReference type="PANTHER" id="PTHR43639">
    <property type="entry name" value="OXIDOREDUCTASE, SHORT-CHAIN DEHYDROGENASE/REDUCTASE FAMILY (AFU_ORTHOLOGUE AFUA_5G02870)"/>
    <property type="match status" value="1"/>
</dbReference>
<keyword evidence="5" id="KW-1185">Reference proteome</keyword>
<dbReference type="InterPro" id="IPR020904">
    <property type="entry name" value="Sc_DH/Rdtase_CS"/>
</dbReference>
<evidence type="ECO:0000313" key="5">
    <source>
        <dbReference type="Proteomes" id="UP000008703"/>
    </source>
</evidence>
<protein>
    <submittedName>
        <fullName evidence="4">Short-chain dehydrogenase/reductase SDR</fullName>
    </submittedName>
</protein>
<reference evidence="4" key="1">
    <citation type="submission" date="2011-08" db="EMBL/GenBank/DDBJ databases">
        <title>Complete sequence of chromosome of Streptomyces violaceusniger Tu 4113.</title>
        <authorList>
            <consortium name="US DOE Joint Genome Institute"/>
            <person name="Lucas S."/>
            <person name="Han J."/>
            <person name="Lapidus A."/>
            <person name="Cheng J.-F."/>
            <person name="Goodwin L."/>
            <person name="Pitluck S."/>
            <person name="Peters L."/>
            <person name="Ivanova N."/>
            <person name="Daligault H."/>
            <person name="Detter J.C."/>
            <person name="Han C."/>
            <person name="Tapia R."/>
            <person name="Land M."/>
            <person name="Hauser L."/>
            <person name="Kyrpides N."/>
            <person name="Ivanova N."/>
            <person name="Pagani I."/>
            <person name="Hagen A."/>
            <person name="Katz L."/>
            <person name="Fiedler H.-P."/>
            <person name="Keasling J."/>
            <person name="Fortman J."/>
            <person name="Woyke T."/>
        </authorList>
    </citation>
    <scope>NUCLEOTIDE SEQUENCE [LARGE SCALE GENOMIC DNA]</scope>
    <source>
        <strain evidence="4">Tu 4113</strain>
    </source>
</reference>
<dbReference type="PRINTS" id="PR00081">
    <property type="entry name" value="GDHRDH"/>
</dbReference>
<dbReference type="InterPro" id="IPR057326">
    <property type="entry name" value="KR_dom"/>
</dbReference>